<dbReference type="AlphaFoldDB" id="A0A520N1M6"/>
<dbReference type="Gene3D" id="3.30.470.20">
    <property type="entry name" value="ATP-grasp fold, B domain"/>
    <property type="match status" value="1"/>
</dbReference>
<evidence type="ECO:0000256" key="5">
    <source>
        <dbReference type="PIRSR" id="PIRSR039102-1"/>
    </source>
</evidence>
<feature type="binding site" evidence="6">
    <location>
        <position position="262"/>
    </location>
    <ligand>
        <name>Mg(2+)</name>
        <dbReference type="ChEBI" id="CHEBI:18420"/>
        <label>2</label>
    </ligand>
</feature>
<dbReference type="InterPro" id="IPR011095">
    <property type="entry name" value="Dala_Dala_lig_C"/>
</dbReference>
<keyword evidence="3 4" id="KW-0961">Cell wall biogenesis/degradation</keyword>
<dbReference type="PANTHER" id="PTHR23132">
    <property type="entry name" value="D-ALANINE--D-ALANINE LIGASE"/>
    <property type="match status" value="1"/>
</dbReference>
<evidence type="ECO:0000256" key="4">
    <source>
        <dbReference type="HAMAP-Rule" id="MF_00047"/>
    </source>
</evidence>
<evidence type="ECO:0000256" key="2">
    <source>
        <dbReference type="ARBA" id="ARBA00022598"/>
    </source>
</evidence>
<dbReference type="InterPro" id="IPR013815">
    <property type="entry name" value="ATP_grasp_subdomain_1"/>
</dbReference>
<dbReference type="SUPFAM" id="SSF56059">
    <property type="entry name" value="Glutathione synthetase ATP-binding domain-like"/>
    <property type="match status" value="1"/>
</dbReference>
<protein>
    <recommendedName>
        <fullName evidence="4">D-alanine--D-alanine ligase</fullName>
        <ecNumber evidence="4">6.3.2.4</ecNumber>
    </recommendedName>
    <alternativeName>
        <fullName evidence="4">D-Ala-D-Ala ligase</fullName>
    </alternativeName>
    <alternativeName>
        <fullName evidence="4">D-alanylalanine synthetase</fullName>
    </alternativeName>
</protein>
<comment type="pathway">
    <text evidence="4">Cell wall biogenesis; peptidoglycan biosynthesis.</text>
</comment>
<comment type="cofactor">
    <cofactor evidence="6">
        <name>Mg(2+)</name>
        <dbReference type="ChEBI" id="CHEBI:18420"/>
    </cofactor>
    <cofactor evidence="6">
        <name>Mn(2+)</name>
        <dbReference type="ChEBI" id="CHEBI:29035"/>
    </cofactor>
    <text evidence="6">Binds 2 magnesium or manganese ions per subunit.</text>
</comment>
<keyword evidence="4" id="KW-0133">Cell shape</keyword>
<keyword evidence="4" id="KW-0963">Cytoplasm</keyword>
<evidence type="ECO:0000313" key="10">
    <source>
        <dbReference type="Proteomes" id="UP000315825"/>
    </source>
</evidence>
<feature type="binding site" evidence="6">
    <location>
        <position position="260"/>
    </location>
    <ligand>
        <name>Mg(2+)</name>
        <dbReference type="ChEBI" id="CHEBI:18420"/>
        <label>1</label>
    </ligand>
</feature>
<dbReference type="GO" id="GO:0005524">
    <property type="term" value="F:ATP binding"/>
    <property type="evidence" value="ECO:0007669"/>
    <property type="project" value="UniProtKB-UniRule"/>
</dbReference>
<dbReference type="EC" id="6.3.2.4" evidence="4"/>
<feature type="binding site" evidence="6">
    <location>
        <position position="248"/>
    </location>
    <ligand>
        <name>Mg(2+)</name>
        <dbReference type="ChEBI" id="CHEBI:18420"/>
        <label>1</label>
    </ligand>
</feature>
<evidence type="ECO:0000256" key="1">
    <source>
        <dbReference type="ARBA" id="ARBA00010871"/>
    </source>
</evidence>
<keyword evidence="7" id="KW-0547">Nucleotide-binding</keyword>
<organism evidence="9 10">
    <name type="scientific">SAR86 cluster bacterium</name>
    <dbReference type="NCBI Taxonomy" id="2030880"/>
    <lineage>
        <taxon>Bacteria</taxon>
        <taxon>Pseudomonadati</taxon>
        <taxon>Pseudomonadota</taxon>
        <taxon>Gammaproteobacteria</taxon>
        <taxon>SAR86 cluster</taxon>
    </lineage>
</organism>
<dbReference type="GO" id="GO:0008716">
    <property type="term" value="F:D-alanine-D-alanine ligase activity"/>
    <property type="evidence" value="ECO:0007669"/>
    <property type="project" value="UniProtKB-UniRule"/>
</dbReference>
<dbReference type="SUPFAM" id="SSF52440">
    <property type="entry name" value="PreATP-grasp domain"/>
    <property type="match status" value="1"/>
</dbReference>
<dbReference type="GO" id="GO:0046872">
    <property type="term" value="F:metal ion binding"/>
    <property type="evidence" value="ECO:0007669"/>
    <property type="project" value="UniProtKB-KW"/>
</dbReference>
<keyword evidence="4" id="KW-0573">Peptidoglycan synthesis</keyword>
<dbReference type="UniPathway" id="UPA00219"/>
<dbReference type="EMBL" id="SHBE01000001">
    <property type="protein sequence ID" value="RZO27326.1"/>
    <property type="molecule type" value="Genomic_DNA"/>
</dbReference>
<dbReference type="InterPro" id="IPR005905">
    <property type="entry name" value="D_ala_D_ala"/>
</dbReference>
<feature type="binding site" evidence="6">
    <location>
        <position position="260"/>
    </location>
    <ligand>
        <name>Mg(2+)</name>
        <dbReference type="ChEBI" id="CHEBI:18420"/>
        <label>2</label>
    </ligand>
</feature>
<dbReference type="InterPro" id="IPR011761">
    <property type="entry name" value="ATP-grasp"/>
</dbReference>
<evidence type="ECO:0000313" key="9">
    <source>
        <dbReference type="EMBL" id="RZO27326.1"/>
    </source>
</evidence>
<evidence type="ECO:0000256" key="3">
    <source>
        <dbReference type="ARBA" id="ARBA00023316"/>
    </source>
</evidence>
<keyword evidence="6" id="KW-0464">Manganese</keyword>
<dbReference type="Pfam" id="PF07478">
    <property type="entry name" value="Dala_Dala_lig_C"/>
    <property type="match status" value="1"/>
</dbReference>
<evidence type="ECO:0000259" key="8">
    <source>
        <dbReference type="PROSITE" id="PS50975"/>
    </source>
</evidence>
<sequence length="295" mass="32837">MKKVLVVYGGISDEKEISLLSAKSILENISKKEFSAKKIDLIDLDINNISKDEIVFIAVHGEGGEDGNLQNEFETKGINFTGSGSEATRKCWDKNLSKKIMVDNDIRTPNFIFLDSEHTEIDNDFISSSKNYFVKPTTNGSSLGISKVSNLKELQDAIYIAKQFSPAVIVEEAFDISEYTVAILDGKALSPLEIKVDVPSGYYDFEAKYVSKKTQKLPILNQKLIDELKQLGLSAYRAHGCRGWARVDIVFNGEDYAVIEINTVPGFTRKSLFPFAASHDGISYQDLISRIIKSV</sequence>
<gene>
    <name evidence="4" type="primary">ddl</name>
    <name evidence="9" type="ORF">EVA92_00860</name>
</gene>
<dbReference type="PIRSF" id="PIRSF039102">
    <property type="entry name" value="Ddl/VanB"/>
    <property type="match status" value="1"/>
</dbReference>
<dbReference type="PROSITE" id="PS50975">
    <property type="entry name" value="ATP_GRASP"/>
    <property type="match status" value="1"/>
</dbReference>
<dbReference type="Gene3D" id="3.40.50.20">
    <property type="match status" value="1"/>
</dbReference>
<dbReference type="GO" id="GO:0071555">
    <property type="term" value="P:cell wall organization"/>
    <property type="evidence" value="ECO:0007669"/>
    <property type="project" value="UniProtKB-KW"/>
</dbReference>
<dbReference type="InterPro" id="IPR016185">
    <property type="entry name" value="PreATP-grasp_dom_sf"/>
</dbReference>
<dbReference type="GO" id="GO:0005737">
    <property type="term" value="C:cytoplasm"/>
    <property type="evidence" value="ECO:0007669"/>
    <property type="project" value="UniProtKB-SubCell"/>
</dbReference>
<feature type="active site" evidence="5">
    <location>
        <position position="271"/>
    </location>
</feature>
<keyword evidence="6" id="KW-0479">Metal-binding</keyword>
<keyword evidence="6" id="KW-0460">Magnesium</keyword>
<comment type="caution">
    <text evidence="9">The sequence shown here is derived from an EMBL/GenBank/DDBJ whole genome shotgun (WGS) entry which is preliminary data.</text>
</comment>
<comment type="similarity">
    <text evidence="1 4">Belongs to the D-alanine--D-alanine ligase family.</text>
</comment>
<keyword evidence="7" id="KW-0067">ATP-binding</keyword>
<feature type="active site" evidence="5">
    <location>
        <position position="14"/>
    </location>
</feature>
<evidence type="ECO:0000256" key="7">
    <source>
        <dbReference type="PROSITE-ProRule" id="PRU00409"/>
    </source>
</evidence>
<comment type="catalytic activity">
    <reaction evidence="4">
        <text>2 D-alanine + ATP = D-alanyl-D-alanine + ADP + phosphate + H(+)</text>
        <dbReference type="Rhea" id="RHEA:11224"/>
        <dbReference type="ChEBI" id="CHEBI:15378"/>
        <dbReference type="ChEBI" id="CHEBI:30616"/>
        <dbReference type="ChEBI" id="CHEBI:43474"/>
        <dbReference type="ChEBI" id="CHEBI:57416"/>
        <dbReference type="ChEBI" id="CHEBI:57822"/>
        <dbReference type="ChEBI" id="CHEBI:456216"/>
        <dbReference type="EC" id="6.3.2.4"/>
    </reaction>
</comment>
<dbReference type="Proteomes" id="UP000315825">
    <property type="component" value="Unassembled WGS sequence"/>
</dbReference>
<dbReference type="NCBIfam" id="NF002378">
    <property type="entry name" value="PRK01372.1"/>
    <property type="match status" value="1"/>
</dbReference>
<reference evidence="9 10" key="1">
    <citation type="submission" date="2019-02" db="EMBL/GenBank/DDBJ databases">
        <title>Prokaryotic population dynamics and viral predation in marine succession experiment using metagenomics: the confinement effect.</title>
        <authorList>
            <person name="Haro-Moreno J.M."/>
            <person name="Rodriguez-Valera F."/>
            <person name="Lopez-Perez M."/>
        </authorList>
    </citation>
    <scope>NUCLEOTIDE SEQUENCE [LARGE SCALE GENOMIC DNA]</scope>
    <source>
        <strain evidence="9">MED-G159</strain>
    </source>
</reference>
<feature type="active site" evidence="5">
    <location>
        <position position="141"/>
    </location>
</feature>
<name>A0A520N1M6_9GAMM</name>
<dbReference type="Gene3D" id="3.30.1490.20">
    <property type="entry name" value="ATP-grasp fold, A domain"/>
    <property type="match status" value="1"/>
</dbReference>
<comment type="subcellular location">
    <subcellularLocation>
        <location evidence="4">Cytoplasm</location>
    </subcellularLocation>
</comment>
<dbReference type="GO" id="GO:0009252">
    <property type="term" value="P:peptidoglycan biosynthetic process"/>
    <property type="evidence" value="ECO:0007669"/>
    <property type="project" value="UniProtKB-UniRule"/>
</dbReference>
<evidence type="ECO:0000256" key="6">
    <source>
        <dbReference type="PIRSR" id="PIRSR039102-3"/>
    </source>
</evidence>
<dbReference type="HAMAP" id="MF_00047">
    <property type="entry name" value="Dala_Dala_lig"/>
    <property type="match status" value="1"/>
</dbReference>
<accession>A0A520N1M6</accession>
<dbReference type="PANTHER" id="PTHR23132:SF23">
    <property type="entry name" value="D-ALANINE--D-ALANINE LIGASE B"/>
    <property type="match status" value="1"/>
</dbReference>
<feature type="domain" description="ATP-grasp" evidence="8">
    <location>
        <begin position="98"/>
        <end position="293"/>
    </location>
</feature>
<comment type="function">
    <text evidence="4">Cell wall formation.</text>
</comment>
<keyword evidence="2 4" id="KW-0436">Ligase</keyword>
<dbReference type="GO" id="GO:0008360">
    <property type="term" value="P:regulation of cell shape"/>
    <property type="evidence" value="ECO:0007669"/>
    <property type="project" value="UniProtKB-KW"/>
</dbReference>
<proteinExistence type="inferred from homology"/>